<dbReference type="GO" id="GO:0046872">
    <property type="term" value="F:metal ion binding"/>
    <property type="evidence" value="ECO:0007669"/>
    <property type="project" value="UniProtKB-KW"/>
</dbReference>
<feature type="active site" description="Charge relay system" evidence="6 7">
    <location>
        <position position="118"/>
    </location>
</feature>
<dbReference type="InterPro" id="IPR000209">
    <property type="entry name" value="Peptidase_S8/S53_dom"/>
</dbReference>
<evidence type="ECO:0000256" key="4">
    <source>
        <dbReference type="ARBA" id="ARBA00022801"/>
    </source>
</evidence>
<dbReference type="Proteomes" id="UP000284219">
    <property type="component" value="Unassembled WGS sequence"/>
</dbReference>
<dbReference type="PROSITE" id="PS00136">
    <property type="entry name" value="SUBTILASE_ASP"/>
    <property type="match status" value="1"/>
</dbReference>
<feature type="active site" description="Charge relay system" evidence="6 7">
    <location>
        <position position="304"/>
    </location>
</feature>
<dbReference type="InterPro" id="IPR023828">
    <property type="entry name" value="Peptidase_S8_Ser-AS"/>
</dbReference>
<dbReference type="EMBL" id="MCHY01000008">
    <property type="protein sequence ID" value="RKD24612.1"/>
    <property type="molecule type" value="Genomic_DNA"/>
</dbReference>
<dbReference type="PANTHER" id="PTHR43806">
    <property type="entry name" value="PEPTIDASE S8"/>
    <property type="match status" value="1"/>
</dbReference>
<keyword evidence="11" id="KW-1185">Reference proteome</keyword>
<feature type="active site" description="Charge relay system" evidence="6 7">
    <location>
        <position position="151"/>
    </location>
</feature>
<dbReference type="PROSITE" id="PS51892">
    <property type="entry name" value="SUBTILASE"/>
    <property type="match status" value="1"/>
</dbReference>
<comment type="caution">
    <text evidence="10">The sequence shown here is derived from an EMBL/GenBank/DDBJ whole genome shotgun (WGS) entry which is preliminary data.</text>
</comment>
<dbReference type="AlphaFoldDB" id="A0A419SKV4"/>
<evidence type="ECO:0000313" key="11">
    <source>
        <dbReference type="Proteomes" id="UP000284219"/>
    </source>
</evidence>
<dbReference type="SUPFAM" id="SSF52743">
    <property type="entry name" value="Subtilisin-like"/>
    <property type="match status" value="1"/>
</dbReference>
<comment type="similarity">
    <text evidence="1 7 8">Belongs to the peptidase S8 family.</text>
</comment>
<dbReference type="PROSITE" id="PS00137">
    <property type="entry name" value="SUBTILASE_HIS"/>
    <property type="match status" value="1"/>
</dbReference>
<dbReference type="RefSeq" id="WP_170145347.1">
    <property type="nucleotide sequence ID" value="NZ_MCHY01000008.1"/>
</dbReference>
<keyword evidence="2 7" id="KW-0645">Protease</keyword>
<evidence type="ECO:0000256" key="1">
    <source>
        <dbReference type="ARBA" id="ARBA00011073"/>
    </source>
</evidence>
<keyword evidence="5 7" id="KW-0720">Serine protease</keyword>
<dbReference type="InterPro" id="IPR034202">
    <property type="entry name" value="Subtilisin_Carlsberg-like"/>
</dbReference>
<dbReference type="PROSITE" id="PS00138">
    <property type="entry name" value="SUBTILASE_SER"/>
    <property type="match status" value="1"/>
</dbReference>
<gene>
    <name evidence="10" type="ORF">BEP19_09565</name>
</gene>
<dbReference type="InterPro" id="IPR023827">
    <property type="entry name" value="Peptidase_S8_Asp-AS"/>
</dbReference>
<dbReference type="GO" id="GO:0004252">
    <property type="term" value="F:serine-type endopeptidase activity"/>
    <property type="evidence" value="ECO:0007669"/>
    <property type="project" value="UniProtKB-UniRule"/>
</dbReference>
<evidence type="ECO:0000256" key="5">
    <source>
        <dbReference type="ARBA" id="ARBA00022825"/>
    </source>
</evidence>
<dbReference type="CDD" id="cd07477">
    <property type="entry name" value="Peptidases_S8_Subtilisin_subset"/>
    <property type="match status" value="1"/>
</dbReference>
<dbReference type="InterPro" id="IPR022398">
    <property type="entry name" value="Peptidase_S8_His-AS"/>
</dbReference>
<evidence type="ECO:0000256" key="8">
    <source>
        <dbReference type="RuleBase" id="RU003355"/>
    </source>
</evidence>
<evidence type="ECO:0000256" key="6">
    <source>
        <dbReference type="PIRSR" id="PIRSR615500-1"/>
    </source>
</evidence>
<sequence length="372" mass="40502">MAKKREQEHLFLMYPNERQLLRCYDNLPKRAKRRLRLYARWHCLSLLKEDYETLKSRLLISNDQDEEQRITVESNIQFTLHDANRASKQTVPWGISRLQAPQVWTTSEGAGVKVGVIDTGINAHHPDLNGNVKGGVNTFNSTSPFVDDNGHGTHVAGTIAALNNSFGVVGMAPRAELYALKCFAPEGTADLVDIAQAIDWAIHHQVRVLNMSFGSAESSPVLHRAIKAALQAGIIMVASAGNSSATLDYPARYPEALAIGALDSQNRVASFSNYGKTLNYVAPGVDILSTWPVPPGYNTLSGTSMSAPHISGLCALLLAQNPELTPLQIKRLMDQAARRIPRAPLNKQGRGVVTASRLLAALSKMNKSSSSC</sequence>
<protein>
    <recommendedName>
        <fullName evidence="9">Peptidase S8/S53 domain-containing protein</fullName>
    </recommendedName>
</protein>
<dbReference type="PRINTS" id="PR00723">
    <property type="entry name" value="SUBTILISIN"/>
</dbReference>
<dbReference type="InterPro" id="IPR050131">
    <property type="entry name" value="Peptidase_S8_subtilisin-like"/>
</dbReference>
<name>A0A419SKV4_9BACL</name>
<dbReference type="InterPro" id="IPR015500">
    <property type="entry name" value="Peptidase_S8_subtilisin-rel"/>
</dbReference>
<evidence type="ECO:0000256" key="7">
    <source>
        <dbReference type="PROSITE-ProRule" id="PRU01240"/>
    </source>
</evidence>
<organism evidence="10 11">
    <name type="scientific">Ammoniphilus oxalaticus</name>
    <dbReference type="NCBI Taxonomy" id="66863"/>
    <lineage>
        <taxon>Bacteria</taxon>
        <taxon>Bacillati</taxon>
        <taxon>Bacillota</taxon>
        <taxon>Bacilli</taxon>
        <taxon>Bacillales</taxon>
        <taxon>Paenibacillaceae</taxon>
        <taxon>Aneurinibacillus group</taxon>
        <taxon>Ammoniphilus</taxon>
    </lineage>
</organism>
<dbReference type="GO" id="GO:0006508">
    <property type="term" value="P:proteolysis"/>
    <property type="evidence" value="ECO:0007669"/>
    <property type="project" value="UniProtKB-KW"/>
</dbReference>
<dbReference type="Pfam" id="PF00082">
    <property type="entry name" value="Peptidase_S8"/>
    <property type="match status" value="1"/>
</dbReference>
<proteinExistence type="inferred from homology"/>
<evidence type="ECO:0000259" key="9">
    <source>
        <dbReference type="Pfam" id="PF00082"/>
    </source>
</evidence>
<reference evidence="10 11" key="1">
    <citation type="submission" date="2016-08" db="EMBL/GenBank/DDBJ databases">
        <title>Novel Firmicute Genomes.</title>
        <authorList>
            <person name="Poppleton D.I."/>
            <person name="Gribaldo S."/>
        </authorList>
    </citation>
    <scope>NUCLEOTIDE SEQUENCE [LARGE SCALE GENOMIC DNA]</scope>
    <source>
        <strain evidence="10 11">RAOx-1</strain>
    </source>
</reference>
<dbReference type="InterPro" id="IPR036852">
    <property type="entry name" value="Peptidase_S8/S53_dom_sf"/>
</dbReference>
<dbReference type="Gene3D" id="3.40.50.200">
    <property type="entry name" value="Peptidase S8/S53 domain"/>
    <property type="match status" value="1"/>
</dbReference>
<dbReference type="PANTHER" id="PTHR43806:SF11">
    <property type="entry name" value="CEREVISIN-RELATED"/>
    <property type="match status" value="1"/>
</dbReference>
<keyword evidence="4 7" id="KW-0378">Hydrolase</keyword>
<feature type="domain" description="Peptidase S8/S53" evidence="9">
    <location>
        <begin position="109"/>
        <end position="351"/>
    </location>
</feature>
<evidence type="ECO:0000313" key="10">
    <source>
        <dbReference type="EMBL" id="RKD24612.1"/>
    </source>
</evidence>
<accession>A0A419SKV4</accession>
<evidence type="ECO:0000256" key="2">
    <source>
        <dbReference type="ARBA" id="ARBA00022670"/>
    </source>
</evidence>
<evidence type="ECO:0000256" key="3">
    <source>
        <dbReference type="ARBA" id="ARBA00022723"/>
    </source>
</evidence>
<keyword evidence="3" id="KW-0479">Metal-binding</keyword>